<dbReference type="PANTHER" id="PTHR12053:SF3">
    <property type="entry name" value="CARBOXYPEPTIDASE Q"/>
    <property type="match status" value="1"/>
</dbReference>
<dbReference type="GO" id="GO:0005576">
    <property type="term" value="C:extracellular region"/>
    <property type="evidence" value="ECO:0007669"/>
    <property type="project" value="UniProtKB-SubCell"/>
</dbReference>
<evidence type="ECO:0000256" key="14">
    <source>
        <dbReference type="ARBA" id="ARBA00023034"/>
    </source>
</evidence>
<comment type="caution">
    <text evidence="22">The sequence shown here is derived from an EMBL/GenBank/DDBJ whole genome shotgun (WGS) entry which is preliminary data.</text>
</comment>
<organism evidence="22 23">
    <name type="scientific">Haoranjiania flava</name>
    <dbReference type="NCBI Taxonomy" id="1856322"/>
    <lineage>
        <taxon>Bacteria</taxon>
        <taxon>Pseudomonadati</taxon>
        <taxon>Bacteroidota</taxon>
        <taxon>Chitinophagia</taxon>
        <taxon>Chitinophagales</taxon>
        <taxon>Chitinophagaceae</taxon>
        <taxon>Haoranjiania</taxon>
    </lineage>
</organism>
<dbReference type="EMBL" id="JAOTPL010000016">
    <property type="protein sequence ID" value="MCU7694963.1"/>
    <property type="molecule type" value="Genomic_DNA"/>
</dbReference>
<evidence type="ECO:0000256" key="11">
    <source>
        <dbReference type="ARBA" id="ARBA00022801"/>
    </source>
</evidence>
<keyword evidence="17" id="KW-0325">Glycoprotein</keyword>
<keyword evidence="10" id="KW-0732">Signal</keyword>
<feature type="domain" description="Peptidase M28" evidence="21">
    <location>
        <begin position="276"/>
        <end position="464"/>
    </location>
</feature>
<keyword evidence="14" id="KW-0333">Golgi apparatus</keyword>
<dbReference type="GO" id="GO:0006508">
    <property type="term" value="P:proteolysis"/>
    <property type="evidence" value="ECO:0007669"/>
    <property type="project" value="UniProtKB-KW"/>
</dbReference>
<gene>
    <name evidence="22" type="ORF">OD355_10585</name>
</gene>
<evidence type="ECO:0000256" key="18">
    <source>
        <dbReference type="ARBA" id="ARBA00023228"/>
    </source>
</evidence>
<sequence>MRRTLSFLAVAFISLNTFSQTRETFVNNIVQEVNANSKLESLAHELVDVIGPRLVGTPQIKQANDWVIKKYAALGIPAANQQYGTWRSWQRGITHIDMIAPRVKTLEGMQLAWSPSTNGKTLTGQTIVIPESVTDSASLVKWLPKARGKFVLISPEPATGIPFATWDEFGFKDNYKRISAIDSTRNAHAQQRLLQTGRSAFFRMLDRSGAFGLLSMYWSRGYGVNKIFSAYTKNIPVVDIALEDYGLLYRLTQSGNTPTISLKADSKELGTAPVYNTIATLKGSTKPEEYIVLSAHLDSWDGATGATDNGTGTILMMEVMRLLKKYYPNPKRTIIAGHWNSEEQGLNGSRAFVADHPEIVKNIQAVFNQDNGTGRISFISGQGFKNASAYFNRWLEPVPDSIRSHIQTTFPGIPGGGGSDHAAFVAASAPAFMLGSNSWNYGTYTWHTNRDTYDKIVFDEVKKNVILVAILAYMASEDPERTPHAFETLPINERTGKPHVVPEVRAPERNGGFD</sequence>
<evidence type="ECO:0000256" key="6">
    <source>
        <dbReference type="ARBA" id="ARBA00022525"/>
    </source>
</evidence>
<dbReference type="Gene3D" id="3.50.30.30">
    <property type="match status" value="1"/>
</dbReference>
<keyword evidence="15" id="KW-0482">Metalloprotease</keyword>
<protein>
    <recommendedName>
        <fullName evidence="5">Carboxypeptidase Q</fullName>
    </recommendedName>
    <alternativeName>
        <fullName evidence="20">Plasma glutamate carboxypeptidase</fullName>
    </alternativeName>
</protein>
<keyword evidence="16" id="KW-0865">Zymogen</keyword>
<dbReference type="SUPFAM" id="SSF53187">
    <property type="entry name" value="Zn-dependent exopeptidases"/>
    <property type="match status" value="1"/>
</dbReference>
<evidence type="ECO:0000256" key="19">
    <source>
        <dbReference type="ARBA" id="ARBA00025833"/>
    </source>
</evidence>
<keyword evidence="8" id="KW-0645">Protease</keyword>
<evidence type="ECO:0000259" key="21">
    <source>
        <dbReference type="Pfam" id="PF04389"/>
    </source>
</evidence>
<evidence type="ECO:0000256" key="3">
    <source>
        <dbReference type="ARBA" id="ARBA00004555"/>
    </source>
</evidence>
<evidence type="ECO:0000256" key="20">
    <source>
        <dbReference type="ARBA" id="ARBA00033328"/>
    </source>
</evidence>
<dbReference type="GO" id="GO:0004180">
    <property type="term" value="F:carboxypeptidase activity"/>
    <property type="evidence" value="ECO:0007669"/>
    <property type="project" value="UniProtKB-KW"/>
</dbReference>
<evidence type="ECO:0000256" key="1">
    <source>
        <dbReference type="ARBA" id="ARBA00004240"/>
    </source>
</evidence>
<evidence type="ECO:0000256" key="2">
    <source>
        <dbReference type="ARBA" id="ARBA00004371"/>
    </source>
</evidence>
<dbReference type="Gene3D" id="3.40.630.10">
    <property type="entry name" value="Zn peptidases"/>
    <property type="match status" value="1"/>
</dbReference>
<evidence type="ECO:0000256" key="10">
    <source>
        <dbReference type="ARBA" id="ARBA00022729"/>
    </source>
</evidence>
<dbReference type="InterPro" id="IPR039866">
    <property type="entry name" value="CPQ"/>
</dbReference>
<keyword evidence="7" id="KW-0121">Carboxypeptidase</keyword>
<evidence type="ECO:0000256" key="13">
    <source>
        <dbReference type="ARBA" id="ARBA00022833"/>
    </source>
</evidence>
<keyword evidence="23" id="KW-1185">Reference proteome</keyword>
<dbReference type="Pfam" id="PF04389">
    <property type="entry name" value="Peptidase_M28"/>
    <property type="match status" value="1"/>
</dbReference>
<evidence type="ECO:0000256" key="16">
    <source>
        <dbReference type="ARBA" id="ARBA00023145"/>
    </source>
</evidence>
<evidence type="ECO:0000256" key="9">
    <source>
        <dbReference type="ARBA" id="ARBA00022723"/>
    </source>
</evidence>
<keyword evidence="9" id="KW-0479">Metal-binding</keyword>
<dbReference type="Proteomes" id="UP001209317">
    <property type="component" value="Unassembled WGS sequence"/>
</dbReference>
<evidence type="ECO:0000256" key="4">
    <source>
        <dbReference type="ARBA" id="ARBA00004613"/>
    </source>
</evidence>
<comment type="subunit">
    <text evidence="19">Homodimer. The monomeric form is inactive while the homodimer is active.</text>
</comment>
<comment type="subcellular location">
    <subcellularLocation>
        <location evidence="1">Endoplasmic reticulum</location>
    </subcellularLocation>
    <subcellularLocation>
        <location evidence="3">Golgi apparatus</location>
    </subcellularLocation>
    <subcellularLocation>
        <location evidence="2">Lysosome</location>
    </subcellularLocation>
    <subcellularLocation>
        <location evidence="4">Secreted</location>
    </subcellularLocation>
</comment>
<keyword evidence="11" id="KW-0378">Hydrolase</keyword>
<dbReference type="RefSeq" id="WP_263038448.1">
    <property type="nucleotide sequence ID" value="NZ_JAOTPL010000016.1"/>
</dbReference>
<evidence type="ECO:0000256" key="15">
    <source>
        <dbReference type="ARBA" id="ARBA00023049"/>
    </source>
</evidence>
<dbReference type="GO" id="GO:0046872">
    <property type="term" value="F:metal ion binding"/>
    <property type="evidence" value="ECO:0007669"/>
    <property type="project" value="UniProtKB-KW"/>
</dbReference>
<keyword evidence="13" id="KW-0862">Zinc</keyword>
<evidence type="ECO:0000256" key="17">
    <source>
        <dbReference type="ARBA" id="ARBA00023180"/>
    </source>
</evidence>
<dbReference type="GO" id="GO:0005764">
    <property type="term" value="C:lysosome"/>
    <property type="evidence" value="ECO:0007669"/>
    <property type="project" value="UniProtKB-SubCell"/>
</dbReference>
<evidence type="ECO:0000313" key="22">
    <source>
        <dbReference type="EMBL" id="MCU7694963.1"/>
    </source>
</evidence>
<proteinExistence type="predicted"/>
<dbReference type="AlphaFoldDB" id="A0AAE3LKU8"/>
<accession>A0AAE3LKU8</accession>
<evidence type="ECO:0000256" key="7">
    <source>
        <dbReference type="ARBA" id="ARBA00022645"/>
    </source>
</evidence>
<keyword evidence="6" id="KW-0964">Secreted</keyword>
<keyword evidence="18" id="KW-0458">Lysosome</keyword>
<evidence type="ECO:0000313" key="23">
    <source>
        <dbReference type="Proteomes" id="UP001209317"/>
    </source>
</evidence>
<dbReference type="GO" id="GO:0070573">
    <property type="term" value="F:metallodipeptidase activity"/>
    <property type="evidence" value="ECO:0007669"/>
    <property type="project" value="InterPro"/>
</dbReference>
<dbReference type="PANTHER" id="PTHR12053">
    <property type="entry name" value="PROTEASE FAMILY M28 PLASMA GLUTAMATE CARBOXYPEPTIDASE-RELATED"/>
    <property type="match status" value="1"/>
</dbReference>
<name>A0AAE3LKU8_9BACT</name>
<evidence type="ECO:0000256" key="5">
    <source>
        <dbReference type="ARBA" id="ARBA00014116"/>
    </source>
</evidence>
<keyword evidence="12" id="KW-0256">Endoplasmic reticulum</keyword>
<dbReference type="InterPro" id="IPR007484">
    <property type="entry name" value="Peptidase_M28"/>
</dbReference>
<evidence type="ECO:0000256" key="12">
    <source>
        <dbReference type="ARBA" id="ARBA00022824"/>
    </source>
</evidence>
<evidence type="ECO:0000256" key="8">
    <source>
        <dbReference type="ARBA" id="ARBA00022670"/>
    </source>
</evidence>
<reference evidence="22" key="1">
    <citation type="submission" date="2022-10" db="EMBL/GenBank/DDBJ databases">
        <authorList>
            <person name="Kim H.S."/>
            <person name="Kim J.-S."/>
            <person name="Suh M.K."/>
            <person name="Eom M.K."/>
            <person name="Lee J.-S."/>
        </authorList>
    </citation>
    <scope>NUCLEOTIDE SEQUENCE</scope>
    <source>
        <strain evidence="22">LIP-5</strain>
    </source>
</reference>